<reference evidence="6" key="1">
    <citation type="journal article" date="2019" name="Environ. Microbiol.">
        <title>Fungal ecological strategies reflected in gene transcription - a case study of two litter decomposers.</title>
        <authorList>
            <person name="Barbi F."/>
            <person name="Kohler A."/>
            <person name="Barry K."/>
            <person name="Baskaran P."/>
            <person name="Daum C."/>
            <person name="Fauchery L."/>
            <person name="Ihrmark K."/>
            <person name="Kuo A."/>
            <person name="LaButti K."/>
            <person name="Lipzen A."/>
            <person name="Morin E."/>
            <person name="Grigoriev I.V."/>
            <person name="Henrissat B."/>
            <person name="Lindahl B."/>
            <person name="Martin F."/>
        </authorList>
    </citation>
    <scope>NUCLEOTIDE SEQUENCE</scope>
    <source>
        <strain evidence="6">JB14</strain>
    </source>
</reference>
<keyword evidence="4" id="KW-0511">Multifunctional enzyme</keyword>
<dbReference type="SUPFAM" id="SSF47336">
    <property type="entry name" value="ACP-like"/>
    <property type="match status" value="1"/>
</dbReference>
<dbReference type="Pfam" id="PF00501">
    <property type="entry name" value="AMP-binding"/>
    <property type="match status" value="1"/>
</dbReference>
<sequence>MSSAYSDLVAEAGIDLRHVEDIYLATQFQQGVLHGATTSGRFFISIYHIYLPPHTNLDGLHASWDAVVGAASTLRTGFVLSAQGILAVVYKTDAPRHAWIQDIQDQLEETGMQATGLNFIHNLAFEPFSGRVPVAVHVVGNPRAGYHARFAFHLSIFDELSVIISMKSLNALYHQGLSRTSLIPPHTSFASVAAAINAQEITIAARDYWRRVVKDLPDALWPISSSVQSRASASSEILSQYCSIPADLPALRSRTLRAALALTMSIHSGLDDHLFCETLSSRSFLPSHLQHILGPCLSSELVRLAFSSSTTLEQLLGNAESKEMEKVVNECPMSLGQILESIGGKAAKKVRVFLTVHGAPLWLKNDDIPGWQFVDHWTHHGTPLSIDVFPPRNGACQIRIRYDPSISSYVNVGSFLDHFVSTLGILSSLDSRVAIPAPQRYTTVQDVLRRLGQIDAPRTLRFGVGPLNNLALDTVAPSYPLIHEMFQKIARSNPDAHALDFEGKSTMSYKELDIRSTILAFKLRDEMGVRPDDMVCILFDVSFEMIIAILAVLKAGGAYVPLAVDLPFERMARILEVAGGKTLLYGPGTPSPRLAELKERFPPLKSTRVSVDDVERTAISSFSSSKSLPVVAGENLAYVIFTSGSTGVPKGVGVEHRHISAFAHSGQADFNTRPGMRKLLLSPYMFDVSVGDIFSTLTSGNTLVLVRRNEILSNLPFWLAETRTTHLCITPSVAHQIPSDGLPSLKHINFVGETLPVDLAARLSQNREVWSTSGITECAVSSTEWLIPSPSTVSSFGERVTIGLPIGHNNIYILRPSTNDLSAIGEVGEICIGGPQVARGYMSDPTLTAAKFVRDPFTKIYGARMFRSGDLGKWNRNGMIDFMGRMDGQVKIRGMRLETGEIETVVSQSHKDVLAVYADVHKSDGEQVLVAVFTLRPEAVPATERQTIAGHSDMWVIPLSEEKVKSVVQSAEEACEKFLPKYMRPTIWLCLNSFPKDPNGKLNRRALKSVVQEVKLHGITPIRESQMPDDLPIRKATTETEHTIVSILSQVLGQGPETISLDASFIQLGGTSLQAMRVTTALQACGIGATVADCLDDRKTLAMFAQLPRIQARRPTSSTMTGEFGNQPEYSPFLLSPVGWEEGIKAVGLKVEDVEDVYPFSTTARGWAELALQNEGRSLICQFQHNLGTDIDSSRFAQAWEQLCLIEPSLRTVLIKIPGSGLVTPAVLRPTREVLEGRNATLEVMKLADGKEVEKKVQEVFGEHRLVLGVVPLKNWLILDEESIILFMTAKTLDYQEKELSLLYHQGPEAIHSLSTKRNLRSSFGMYINVLSSTTNKAFWEDYLANVQPPVWPSPKDVRVGYSKDLAKFQFSVAPWVGDLASVARKAGVTKGAVLRAAYAIAIAERQDECVMDIADRNSDVLVYETVEGRGAAGVNEVWGFCTHMDVLRVPVPALVSTKSETTEKGLYLSKLLEVVKDANRNFANTLPAMAQGIEVAAEVLEPKVVKGGKFQTSVLNILDMSGGELSNNSSETETEIVEDKDGVKSIFAGSFLSQTIVGVYLPLCVEIHIRKEMVMFICPYDPDVVTKEDMDKVVQRQIEVLDALSAMDV</sequence>
<organism evidence="6 7">
    <name type="scientific">Gymnopus androsaceus JB14</name>
    <dbReference type="NCBI Taxonomy" id="1447944"/>
    <lineage>
        <taxon>Eukaryota</taxon>
        <taxon>Fungi</taxon>
        <taxon>Dikarya</taxon>
        <taxon>Basidiomycota</taxon>
        <taxon>Agaricomycotina</taxon>
        <taxon>Agaricomycetes</taxon>
        <taxon>Agaricomycetidae</taxon>
        <taxon>Agaricales</taxon>
        <taxon>Marasmiineae</taxon>
        <taxon>Omphalotaceae</taxon>
        <taxon>Gymnopus</taxon>
    </lineage>
</organism>
<dbReference type="NCBIfam" id="TIGR01733">
    <property type="entry name" value="AA-adenyl-dom"/>
    <property type="match status" value="1"/>
</dbReference>
<proteinExistence type="predicted"/>
<dbReference type="PROSITE" id="PS50075">
    <property type="entry name" value="CARRIER"/>
    <property type="match status" value="1"/>
</dbReference>
<dbReference type="PANTHER" id="PTHR45527">
    <property type="entry name" value="NONRIBOSOMAL PEPTIDE SYNTHETASE"/>
    <property type="match status" value="1"/>
</dbReference>
<evidence type="ECO:0000313" key="6">
    <source>
        <dbReference type="EMBL" id="KAE9399519.1"/>
    </source>
</evidence>
<dbReference type="Gene3D" id="3.30.559.30">
    <property type="entry name" value="Nonribosomal peptide synthetase, condensation domain"/>
    <property type="match status" value="2"/>
</dbReference>
<dbReference type="InterPro" id="IPR009081">
    <property type="entry name" value="PP-bd_ACP"/>
</dbReference>
<dbReference type="Gene3D" id="3.30.300.30">
    <property type="match status" value="1"/>
</dbReference>
<dbReference type="InterPro" id="IPR001242">
    <property type="entry name" value="Condensation_dom"/>
</dbReference>
<dbReference type="InterPro" id="IPR010071">
    <property type="entry name" value="AA_adenyl_dom"/>
</dbReference>
<accession>A0A6A4HM36</accession>
<dbReference type="Proteomes" id="UP000799118">
    <property type="component" value="Unassembled WGS sequence"/>
</dbReference>
<keyword evidence="3" id="KW-0436">Ligase</keyword>
<gene>
    <name evidence="6" type="ORF">BT96DRAFT_965590</name>
</gene>
<evidence type="ECO:0000256" key="1">
    <source>
        <dbReference type="ARBA" id="ARBA00022450"/>
    </source>
</evidence>
<dbReference type="GO" id="GO:0044550">
    <property type="term" value="P:secondary metabolite biosynthetic process"/>
    <property type="evidence" value="ECO:0007669"/>
    <property type="project" value="TreeGrafter"/>
</dbReference>
<dbReference type="OrthoDB" id="416786at2759"/>
<dbReference type="Gene3D" id="3.30.559.10">
    <property type="entry name" value="Chloramphenicol acetyltransferase-like domain"/>
    <property type="match status" value="1"/>
</dbReference>
<dbReference type="Gene3D" id="1.10.1200.10">
    <property type="entry name" value="ACP-like"/>
    <property type="match status" value="1"/>
</dbReference>
<dbReference type="GO" id="GO:0005737">
    <property type="term" value="C:cytoplasm"/>
    <property type="evidence" value="ECO:0007669"/>
    <property type="project" value="TreeGrafter"/>
</dbReference>
<dbReference type="InterPro" id="IPR020845">
    <property type="entry name" value="AMP-binding_CS"/>
</dbReference>
<dbReference type="Pfam" id="PF00668">
    <property type="entry name" value="Condensation"/>
    <property type="match status" value="1"/>
</dbReference>
<dbReference type="SUPFAM" id="SSF52777">
    <property type="entry name" value="CoA-dependent acyltransferases"/>
    <property type="match status" value="3"/>
</dbReference>
<dbReference type="GO" id="GO:0031177">
    <property type="term" value="F:phosphopantetheine binding"/>
    <property type="evidence" value="ECO:0007669"/>
    <property type="project" value="TreeGrafter"/>
</dbReference>
<dbReference type="PANTHER" id="PTHR45527:SF1">
    <property type="entry name" value="FATTY ACID SYNTHASE"/>
    <property type="match status" value="1"/>
</dbReference>
<evidence type="ECO:0000256" key="3">
    <source>
        <dbReference type="ARBA" id="ARBA00022598"/>
    </source>
</evidence>
<evidence type="ECO:0000259" key="5">
    <source>
        <dbReference type="PROSITE" id="PS50075"/>
    </source>
</evidence>
<dbReference type="EMBL" id="ML769468">
    <property type="protein sequence ID" value="KAE9399519.1"/>
    <property type="molecule type" value="Genomic_DNA"/>
</dbReference>
<evidence type="ECO:0000313" key="7">
    <source>
        <dbReference type="Proteomes" id="UP000799118"/>
    </source>
</evidence>
<dbReference type="InterPro" id="IPR045851">
    <property type="entry name" value="AMP-bd_C_sf"/>
</dbReference>
<keyword evidence="1" id="KW-0596">Phosphopantetheine</keyword>
<evidence type="ECO:0000256" key="4">
    <source>
        <dbReference type="ARBA" id="ARBA00023268"/>
    </source>
</evidence>
<dbReference type="CDD" id="cd05918">
    <property type="entry name" value="A_NRPS_SidN3_like"/>
    <property type="match status" value="1"/>
</dbReference>
<keyword evidence="2" id="KW-0597">Phosphoprotein</keyword>
<dbReference type="InterPro" id="IPR042099">
    <property type="entry name" value="ANL_N_sf"/>
</dbReference>
<dbReference type="GO" id="GO:0043041">
    <property type="term" value="P:amino acid activation for nonribosomal peptide biosynthetic process"/>
    <property type="evidence" value="ECO:0007669"/>
    <property type="project" value="TreeGrafter"/>
</dbReference>
<evidence type="ECO:0000256" key="2">
    <source>
        <dbReference type="ARBA" id="ARBA00022553"/>
    </source>
</evidence>
<dbReference type="Pfam" id="PF00550">
    <property type="entry name" value="PP-binding"/>
    <property type="match status" value="1"/>
</dbReference>
<dbReference type="InterPro" id="IPR036736">
    <property type="entry name" value="ACP-like_sf"/>
</dbReference>
<feature type="domain" description="Carrier" evidence="5">
    <location>
        <begin position="1035"/>
        <end position="1112"/>
    </location>
</feature>
<name>A0A6A4HM36_9AGAR</name>
<dbReference type="SUPFAM" id="SSF56801">
    <property type="entry name" value="Acetyl-CoA synthetase-like"/>
    <property type="match status" value="1"/>
</dbReference>
<dbReference type="PROSITE" id="PS00455">
    <property type="entry name" value="AMP_BINDING"/>
    <property type="match status" value="1"/>
</dbReference>
<dbReference type="InterPro" id="IPR000873">
    <property type="entry name" value="AMP-dep_synth/lig_dom"/>
</dbReference>
<protein>
    <submittedName>
        <fullName evidence="6">Acetyl-CoA synthetase-like protein</fullName>
    </submittedName>
</protein>
<dbReference type="GO" id="GO:0016874">
    <property type="term" value="F:ligase activity"/>
    <property type="evidence" value="ECO:0007669"/>
    <property type="project" value="UniProtKB-KW"/>
</dbReference>
<dbReference type="InterPro" id="IPR023213">
    <property type="entry name" value="CAT-like_dom_sf"/>
</dbReference>
<keyword evidence="7" id="KW-1185">Reference proteome</keyword>
<dbReference type="Gene3D" id="3.40.50.12780">
    <property type="entry name" value="N-terminal domain of ligase-like"/>
    <property type="match status" value="1"/>
</dbReference>